<evidence type="ECO:0000259" key="13">
    <source>
        <dbReference type="PROSITE" id="PS51327"/>
    </source>
</evidence>
<dbReference type="InterPro" id="IPR011545">
    <property type="entry name" value="DEAD/DEAH_box_helicase_dom"/>
</dbReference>
<evidence type="ECO:0000256" key="7">
    <source>
        <dbReference type="ARBA" id="ARBA00035116"/>
    </source>
</evidence>
<dbReference type="GO" id="GO:0004386">
    <property type="term" value="F:helicase activity"/>
    <property type="evidence" value="ECO:0007669"/>
    <property type="project" value="UniProtKB-KW"/>
</dbReference>
<dbReference type="PANTHER" id="PTHR14950:SF37">
    <property type="entry name" value="ENDORIBONUCLEASE DICER"/>
    <property type="match status" value="1"/>
</dbReference>
<accession>A0A167L280</accession>
<dbReference type="InterPro" id="IPR001650">
    <property type="entry name" value="Helicase_C-like"/>
</dbReference>
<evidence type="ECO:0000313" key="14">
    <source>
        <dbReference type="EMBL" id="KZO95256.1"/>
    </source>
</evidence>
<dbReference type="CDD" id="cd00593">
    <property type="entry name" value="RIBOc"/>
    <property type="match status" value="2"/>
</dbReference>
<keyword evidence="4 14" id="KW-0378">Hydrolase</keyword>
<feature type="domain" description="Dicer dsRNA-binding fold" evidence="13">
    <location>
        <begin position="566"/>
        <end position="675"/>
    </location>
</feature>
<evidence type="ECO:0000256" key="6">
    <source>
        <dbReference type="ARBA" id="ARBA00022840"/>
    </source>
</evidence>
<evidence type="ECO:0000256" key="5">
    <source>
        <dbReference type="ARBA" id="ARBA00022806"/>
    </source>
</evidence>
<dbReference type="SMART" id="SM00535">
    <property type="entry name" value="RIBOc"/>
    <property type="match status" value="2"/>
</dbReference>
<dbReference type="EMBL" id="KV417290">
    <property type="protein sequence ID" value="KZO95256.1"/>
    <property type="molecule type" value="Genomic_DNA"/>
</dbReference>
<dbReference type="PROSITE" id="PS51192">
    <property type="entry name" value="HELICASE_ATP_BIND_1"/>
    <property type="match status" value="1"/>
</dbReference>
<comment type="cofactor">
    <cofactor evidence="1">
        <name>Mg(2+)</name>
        <dbReference type="ChEBI" id="CHEBI:18420"/>
    </cofactor>
</comment>
<dbReference type="InterPro" id="IPR014001">
    <property type="entry name" value="Helicase_ATP-bd"/>
</dbReference>
<keyword evidence="5" id="KW-0347">Helicase</keyword>
<dbReference type="Gene3D" id="3.40.50.300">
    <property type="entry name" value="P-loop containing nucleotide triphosphate hydrolases"/>
    <property type="match status" value="2"/>
</dbReference>
<comment type="similarity">
    <text evidence="7 8">Belongs to the helicase family. Dicer subfamily.</text>
</comment>
<dbReference type="GO" id="GO:0031047">
    <property type="term" value="P:regulatory ncRNA-mediated gene silencing"/>
    <property type="evidence" value="ECO:0007669"/>
    <property type="project" value="UniProtKB-ARBA"/>
</dbReference>
<dbReference type="Proteomes" id="UP000076738">
    <property type="component" value="Unassembled WGS sequence"/>
</dbReference>
<dbReference type="InterPro" id="IPR038248">
    <property type="entry name" value="Dicer_dimer_sf"/>
</dbReference>
<feature type="compositionally biased region" description="Low complexity" evidence="9">
    <location>
        <begin position="1539"/>
        <end position="1549"/>
    </location>
</feature>
<evidence type="ECO:0000259" key="10">
    <source>
        <dbReference type="PROSITE" id="PS50142"/>
    </source>
</evidence>
<evidence type="ECO:0000259" key="12">
    <source>
        <dbReference type="PROSITE" id="PS51194"/>
    </source>
</evidence>
<reference evidence="14 15" key="1">
    <citation type="journal article" date="2016" name="Mol. Biol. Evol.">
        <title>Comparative Genomics of Early-Diverging Mushroom-Forming Fungi Provides Insights into the Origins of Lignocellulose Decay Capabilities.</title>
        <authorList>
            <person name="Nagy L.G."/>
            <person name="Riley R."/>
            <person name="Tritt A."/>
            <person name="Adam C."/>
            <person name="Daum C."/>
            <person name="Floudas D."/>
            <person name="Sun H."/>
            <person name="Yadav J.S."/>
            <person name="Pangilinan J."/>
            <person name="Larsson K.H."/>
            <person name="Matsuura K."/>
            <person name="Barry K."/>
            <person name="Labutti K."/>
            <person name="Kuo R."/>
            <person name="Ohm R.A."/>
            <person name="Bhattacharya S.S."/>
            <person name="Shirouzu T."/>
            <person name="Yoshinaga Y."/>
            <person name="Martin F.M."/>
            <person name="Grigoriev I.V."/>
            <person name="Hibbett D.S."/>
        </authorList>
    </citation>
    <scope>NUCLEOTIDE SEQUENCE [LARGE SCALE GENOMIC DNA]</scope>
    <source>
        <strain evidence="14 15">TUFC12733</strain>
    </source>
</reference>
<dbReference type="PROSITE" id="PS51327">
    <property type="entry name" value="DICER_DSRBF"/>
    <property type="match status" value="1"/>
</dbReference>
<keyword evidence="8" id="KW-0694">RNA-binding</keyword>
<dbReference type="SMART" id="SM00487">
    <property type="entry name" value="DEXDc"/>
    <property type="match status" value="1"/>
</dbReference>
<dbReference type="SUPFAM" id="SSF52540">
    <property type="entry name" value="P-loop containing nucleoside triphosphate hydrolases"/>
    <property type="match status" value="1"/>
</dbReference>
<evidence type="ECO:0000256" key="9">
    <source>
        <dbReference type="SAM" id="MobiDB-lite"/>
    </source>
</evidence>
<dbReference type="STRING" id="1330018.A0A167L280"/>
<organism evidence="14 15">
    <name type="scientific">Calocera viscosa (strain TUFC12733)</name>
    <dbReference type="NCBI Taxonomy" id="1330018"/>
    <lineage>
        <taxon>Eukaryota</taxon>
        <taxon>Fungi</taxon>
        <taxon>Dikarya</taxon>
        <taxon>Basidiomycota</taxon>
        <taxon>Agaricomycotina</taxon>
        <taxon>Dacrymycetes</taxon>
        <taxon>Dacrymycetales</taxon>
        <taxon>Dacrymycetaceae</taxon>
        <taxon>Calocera</taxon>
    </lineage>
</organism>
<keyword evidence="3" id="KW-0547">Nucleotide-binding</keyword>
<evidence type="ECO:0000256" key="4">
    <source>
        <dbReference type="ARBA" id="ARBA00022801"/>
    </source>
</evidence>
<keyword evidence="2" id="KW-0677">Repeat</keyword>
<protein>
    <submittedName>
        <fullName evidence="14">p-loop containing nucleoside triphosphate hydrolase protein</fullName>
    </submittedName>
</protein>
<dbReference type="SUPFAM" id="SSF69065">
    <property type="entry name" value="RNase III domain-like"/>
    <property type="match status" value="2"/>
</dbReference>
<dbReference type="InterPro" id="IPR000999">
    <property type="entry name" value="RNase_III_dom"/>
</dbReference>
<dbReference type="PROSITE" id="PS00517">
    <property type="entry name" value="RNASE_3_1"/>
    <property type="match status" value="1"/>
</dbReference>
<dbReference type="CDD" id="cd18034">
    <property type="entry name" value="DEXHc_dicer"/>
    <property type="match status" value="1"/>
</dbReference>
<dbReference type="PROSITE" id="PS50142">
    <property type="entry name" value="RNASE_3_2"/>
    <property type="match status" value="2"/>
</dbReference>
<dbReference type="Pfam" id="PF00270">
    <property type="entry name" value="DEAD"/>
    <property type="match status" value="1"/>
</dbReference>
<evidence type="ECO:0000256" key="8">
    <source>
        <dbReference type="PROSITE-ProRule" id="PRU00657"/>
    </source>
</evidence>
<dbReference type="GO" id="GO:0006396">
    <property type="term" value="P:RNA processing"/>
    <property type="evidence" value="ECO:0007669"/>
    <property type="project" value="InterPro"/>
</dbReference>
<dbReference type="Pfam" id="PF03368">
    <property type="entry name" value="Dicer_dimer"/>
    <property type="match status" value="1"/>
</dbReference>
<feature type="domain" description="RNase III" evidence="10">
    <location>
        <begin position="968"/>
        <end position="1110"/>
    </location>
</feature>
<evidence type="ECO:0000256" key="2">
    <source>
        <dbReference type="ARBA" id="ARBA00022737"/>
    </source>
</evidence>
<evidence type="ECO:0000256" key="3">
    <source>
        <dbReference type="ARBA" id="ARBA00022741"/>
    </source>
</evidence>
<sequence>MSQPPTVEEVEQKIPRQYQTEIFEHAQNSNIIAVMDTGTGKTLIAITLIKWITTRLNSTPGEPRKVVVFIVPKVPLVEQQRDAISEQTSLIVRGYYGALDVDYWKREQWAKEFNEADVLVMTPRVLYDLLSHAHWSIDRISLLIFDEAHHCRKNNDYNQIMRDHYYKCDPSRRPKVFGMTASPIWNPKNALESLRELERNMNARVLAVRANVEELHKHAPKPKETVLYYEATPTFWPDYINRSMYGELVQAEGLGVRDAQRKTFRTRYEATMDCLGIVGAEYFLCTVIPQEIASLVREKRREVTTIHKLLAPGENPALEAANINMQIAHLERIKGVLVEQSASLSAQSLDIPPEWLAPRMVELAKLLHQFYAIDPACQCIIFVEQRQVAMVLCWILRHISYLRSMIRPTFVTGHGDATHRSKREEEDIHGMSVKEQQGAIRAFREGRANVMVATSVAEEGLDFQPCNLVVRFDALHTMVSYAQSRGRARQKASTYVIMLPHGESEAADRYMRFTSAEPGLKATYQKRASSGADMETEEAENISESDLRLREVHTTATGAILTYGNAIALLSRLCAVHPIEPGLPVLRPTYALVGGQYLNADFGALDNEQNFGFSYALTLPSALPLPREQLHRNGPFRLSKKEAKRAVAFESTRALHELGCFDDYLLPIQENNDREGVDADGEQFKPLNLSDVFEDAVLHVWGDPWSSDHQLFCYPLKYGDRITVGLITCAKLSLDDVNDSIGLTPRPPQVAQPVVLTFSSQEERAERMQVMKDYTTFAIQWTMSRRPFEGELACFLVKLRENGLPDYAAMNQAMKFPLSVDWRRDWTEDSRIIVMQKTTWLRVYRLLAVKKDITPSTPLRTIDRKCCESECATYLEHYARIDAAVQEKKSQKALQHDKPVVRKSSTFPPLSPDEPMVVLIPVRNADTDHADYLVPSSFIKRISLEDEMFRVTEALPSLLRHITSVVRARALQSHLRLPKYPISRFVEALATPGALPKYNYNRLEFLGDSFLKLATSIHIFNKYPYRHEGQLAALREGSVRNSYLRGKAYRLGIHYYTVNDKIGSLKRWLPPVTANISIKDGITLIKQDILRRWLSDCVESVLGASYLCGGLNGFLRAGTEMGLCFGGMEPWTARYPSAQPFFEASTSLKTLQVKLGYEFRNPLLLLEALTHPTFPDSQTPSYQRLEFLGDALIDIFVGDHIFTRFPAATAHKLSWMHHLLVCNPLLGAVAIRELGLQKHILHMAPRLDREIAVAVKQLNEFPYSELAAKWWEYDPPKALNDVLEAILGALLVDSNYDIDVCNPVLSRLFKDTLPLGHPDIPLHPVMELYIWSSRHGCRGIHFEKSCQREESTTNDTSHVFVHDIEISRSTRDSLSVAKCFAAYEARAILSDPANDKALIKLCNCAELRAEAAQRRQEEKLRKEQGKLKVLDTPQIDQETSYLAMDVDGEGAVKAGRVIGFVDAAEVEQVVAAILDDPMDAANAAAMGSSKDETNEGFAEIGRMLMHAAEETPINNKSDDEDDAADMDIDEEPGEHEWAADAQDAMVDDQPVPSASIQGPL</sequence>
<dbReference type="PANTHER" id="PTHR14950">
    <property type="entry name" value="DICER-RELATED"/>
    <property type="match status" value="1"/>
</dbReference>
<dbReference type="PROSITE" id="PS51194">
    <property type="entry name" value="HELICASE_CTER"/>
    <property type="match status" value="1"/>
</dbReference>
<name>A0A167L280_CALVF</name>
<dbReference type="SMART" id="SM00490">
    <property type="entry name" value="HELICc"/>
    <property type="match status" value="1"/>
</dbReference>
<evidence type="ECO:0000313" key="15">
    <source>
        <dbReference type="Proteomes" id="UP000076738"/>
    </source>
</evidence>
<dbReference type="OrthoDB" id="416741at2759"/>
<dbReference type="InterPro" id="IPR036389">
    <property type="entry name" value="RNase_III_sf"/>
</dbReference>
<keyword evidence="6" id="KW-0067">ATP-binding</keyword>
<feature type="compositionally biased region" description="Acidic residues" evidence="9">
    <location>
        <begin position="1518"/>
        <end position="1533"/>
    </location>
</feature>
<dbReference type="GO" id="GO:0003723">
    <property type="term" value="F:RNA binding"/>
    <property type="evidence" value="ECO:0007669"/>
    <property type="project" value="UniProtKB-UniRule"/>
</dbReference>
<dbReference type="Pfam" id="PF00271">
    <property type="entry name" value="Helicase_C"/>
    <property type="match status" value="1"/>
</dbReference>
<evidence type="ECO:0000256" key="1">
    <source>
        <dbReference type="ARBA" id="ARBA00001946"/>
    </source>
</evidence>
<feature type="domain" description="Helicase C-terminal" evidence="12">
    <location>
        <begin position="365"/>
        <end position="553"/>
    </location>
</feature>
<dbReference type="Pfam" id="PF00636">
    <property type="entry name" value="Ribonuclease_3"/>
    <property type="match status" value="2"/>
</dbReference>
<dbReference type="GO" id="GO:0004525">
    <property type="term" value="F:ribonuclease III activity"/>
    <property type="evidence" value="ECO:0007669"/>
    <property type="project" value="InterPro"/>
</dbReference>
<dbReference type="InterPro" id="IPR027417">
    <property type="entry name" value="P-loop_NTPase"/>
</dbReference>
<evidence type="ECO:0000259" key="11">
    <source>
        <dbReference type="PROSITE" id="PS51192"/>
    </source>
</evidence>
<feature type="domain" description="Helicase ATP-binding" evidence="11">
    <location>
        <begin position="22"/>
        <end position="201"/>
    </location>
</feature>
<dbReference type="Gene3D" id="3.30.160.380">
    <property type="entry name" value="Dicer dimerisation domain"/>
    <property type="match status" value="1"/>
</dbReference>
<dbReference type="FunFam" id="3.40.50.300:FF:000628">
    <property type="entry name" value="Endoribonuclease Dicer"/>
    <property type="match status" value="1"/>
</dbReference>
<feature type="domain" description="RNase III" evidence="10">
    <location>
        <begin position="1148"/>
        <end position="1295"/>
    </location>
</feature>
<dbReference type="Gene3D" id="1.10.1520.10">
    <property type="entry name" value="Ribonuclease III domain"/>
    <property type="match status" value="2"/>
</dbReference>
<proteinExistence type="inferred from homology"/>
<dbReference type="GO" id="GO:0005524">
    <property type="term" value="F:ATP binding"/>
    <property type="evidence" value="ECO:0007669"/>
    <property type="project" value="UniProtKB-KW"/>
</dbReference>
<gene>
    <name evidence="14" type="ORF">CALVIDRAFT_599397</name>
</gene>
<feature type="region of interest" description="Disordered" evidence="9">
    <location>
        <begin position="1511"/>
        <end position="1560"/>
    </location>
</feature>
<keyword evidence="15" id="KW-1185">Reference proteome</keyword>
<dbReference type="InterPro" id="IPR005034">
    <property type="entry name" value="Dicer_dimerisation"/>
</dbReference>